<evidence type="ECO:0000313" key="2">
    <source>
        <dbReference type="Proteomes" id="UP000595278"/>
    </source>
</evidence>
<reference evidence="1 2" key="1">
    <citation type="submission" date="2021-01" db="EMBL/GenBank/DDBJ databases">
        <title>Entomomonas sp. F2A isolated from a house cricket (Acheta domesticus).</title>
        <authorList>
            <person name="Spergser J."/>
            <person name="Busse H.-J."/>
        </authorList>
    </citation>
    <scope>NUCLEOTIDE SEQUENCE [LARGE SCALE GENOMIC DNA]</scope>
    <source>
        <strain evidence="1 2">F2A</strain>
    </source>
</reference>
<dbReference type="PROSITE" id="PS51257">
    <property type="entry name" value="PROKAR_LIPOPROTEIN"/>
    <property type="match status" value="1"/>
</dbReference>
<proteinExistence type="predicted"/>
<dbReference type="EMBL" id="CP067393">
    <property type="protein sequence ID" value="QQP84873.1"/>
    <property type="molecule type" value="Genomic_DNA"/>
</dbReference>
<keyword evidence="2" id="KW-1185">Reference proteome</keyword>
<protein>
    <submittedName>
        <fullName evidence="1">Uncharacterized protein</fullName>
    </submittedName>
</protein>
<dbReference type="AlphaFoldDB" id="A0A974RW64"/>
<name>A0A974RW64_9GAMM</name>
<dbReference type="Proteomes" id="UP000595278">
    <property type="component" value="Chromosome"/>
</dbReference>
<organism evidence="1 2">
    <name type="scientific">Entomomonas asaccharolytica</name>
    <dbReference type="NCBI Taxonomy" id="2785331"/>
    <lineage>
        <taxon>Bacteria</taxon>
        <taxon>Pseudomonadati</taxon>
        <taxon>Pseudomonadota</taxon>
        <taxon>Gammaproteobacteria</taxon>
        <taxon>Pseudomonadales</taxon>
        <taxon>Pseudomonadaceae</taxon>
        <taxon>Entomomonas</taxon>
    </lineage>
</organism>
<sequence>MDIVRLTIASFIAATLLVGCGDKSSTKQTTSKTATEKTTPIATLLPSPKQGEQKEYWVQSYSIVTKGKTDWSNKNRVGTQILVNYQVKQVDQDTINLDVISNHTELQVRGLAAYPHPLLQNILANGMQYQLNTKADKPVTISQNDTDTEQQIQNSVDLKSEYHYLQFVMAAPFIPTAIPLEKAQQVTINNFMEMDKVNITVDEITKDEISLILQGDDQLNHLYGKAVIDKATGWIKKMALVKEAPVTARTEYKMRTILLMGPKEWSSNNKRQLITEMHIEESKQYLKPFPIFGFDKENWQKTQQQELAVTSTEGKLFNFNAPDGSTQLMLVYKNNIGSSANSIGTYQVTDLTLADEQSKDILATVNLEFNIPPKTKEINVATYKPVFHKPDVAPIKLDAIKTASAKVSFTPYQLETLVLPIDKDIRNVRSQDNDFSVDITPTGQANSYILHWQAKDNIIFGAGLINGAENSLVQYILPDTEAWLTPIESRIINSLSNGYENRIKIVFTNDIPVGLEIYLLKQADQAAYTNAVTFKRN</sequence>
<dbReference type="RefSeq" id="WP_201090789.1">
    <property type="nucleotide sequence ID" value="NZ_CP067393.1"/>
</dbReference>
<accession>A0A974RW64</accession>
<dbReference type="KEGG" id="eaz:JHT90_10740"/>
<evidence type="ECO:0000313" key="1">
    <source>
        <dbReference type="EMBL" id="QQP84873.1"/>
    </source>
</evidence>
<gene>
    <name evidence="1" type="ORF">JHT90_10740</name>
</gene>